<feature type="transmembrane region" description="Helical" evidence="1">
    <location>
        <begin position="109"/>
        <end position="135"/>
    </location>
</feature>
<dbReference type="EMBL" id="JAGRRH010000005">
    <property type="protein sequence ID" value="KAG7370268.1"/>
    <property type="molecule type" value="Genomic_DNA"/>
</dbReference>
<dbReference type="AlphaFoldDB" id="A0A9K3LX95"/>
<reference evidence="2" key="2">
    <citation type="submission" date="2021-04" db="EMBL/GenBank/DDBJ databases">
        <authorList>
            <person name="Podell S."/>
        </authorList>
    </citation>
    <scope>NUCLEOTIDE SEQUENCE</scope>
    <source>
        <strain evidence="2">Hildebrandi</strain>
    </source>
</reference>
<evidence type="ECO:0000313" key="3">
    <source>
        <dbReference type="Proteomes" id="UP000693970"/>
    </source>
</evidence>
<evidence type="ECO:0000313" key="2">
    <source>
        <dbReference type="EMBL" id="KAG7370268.1"/>
    </source>
</evidence>
<comment type="caution">
    <text evidence="2">The sequence shown here is derived from an EMBL/GenBank/DDBJ whole genome shotgun (WGS) entry which is preliminary data.</text>
</comment>
<feature type="transmembrane region" description="Helical" evidence="1">
    <location>
        <begin position="47"/>
        <end position="66"/>
    </location>
</feature>
<reference evidence="2" key="1">
    <citation type="journal article" date="2021" name="Sci. Rep.">
        <title>Diploid genomic architecture of Nitzschia inconspicua, an elite biomass production diatom.</title>
        <authorList>
            <person name="Oliver A."/>
            <person name="Podell S."/>
            <person name="Pinowska A."/>
            <person name="Traller J.C."/>
            <person name="Smith S.R."/>
            <person name="McClure R."/>
            <person name="Beliaev A."/>
            <person name="Bohutskyi P."/>
            <person name="Hill E.A."/>
            <person name="Rabines A."/>
            <person name="Zheng H."/>
            <person name="Allen L.Z."/>
            <person name="Kuo A."/>
            <person name="Grigoriev I.V."/>
            <person name="Allen A.E."/>
            <person name="Hazlebeck D."/>
            <person name="Allen E.E."/>
        </authorList>
    </citation>
    <scope>NUCLEOTIDE SEQUENCE</scope>
    <source>
        <strain evidence="2">Hildebrandi</strain>
    </source>
</reference>
<sequence>MGSPYKGIVPSRTTARDDVAKTAPAAAPTKYSHLLGISEINALISKATRYSIFTWIVLVVSLYSTTPPHELVYLSESERTAAMVALLSLSIATVLLIMPFVLRRRKLGPLMWAALVTQIISIITNAQLAFCPVIVRIDAVTHSPVYLVRWCEWIPLAGLMTFLSEAVALQKKGNKPNQSKDYQAAIRNSVAQALSCLSGGLICVHCNSYICWTFFMSFAVATWMMIFPRVMAKRRAFLHTKFLRNSVGVATDDSYRQLELRDRLRFSYHLILTCSVVWSILVVLYCINAYIYRVLPPDHPWKDKAPAMIFDTFFDVLAKALYLRCIVEVHLAVFDGESRVLRQLTELRNLMTILWDTSSDVIVVSVKDDSGNLVSILSPAVFDLMDATLPPSVQDRYAAALMIEMQLKPSDDSNKGRGTEEWGEIIAAQFVDTSEAPYSRWAPHTILEEIDPSSFVATTASSFVTAAWEKSNPTPASSSSSTTSTWNLKPHSFVTEKDEDRKTEIKVSNYGSGAIVGVIRDVTERFRWYEAERRAHAEVIRRQQDAQSQTRFVRHEVKNGLLAGIELCDSLRNEIEAIRQASGSSRRPCTVHRHSLSNHSTSSSLVLDSMSIRSSSTSELDNSSCIHSRINAASNRVIDLDLLLHEVLETVLHEAMARDVIHEVYEPRSERLDVMGVLSSSVSTKSGKSDRFPIRCEGEIPFLEMDSQLLKYIHRNAVSNATKYGKAGGNVETVLSFDSSKKLLTMKVVNEAGENQELIRKQSKEEYNRIVFSQGSTLHENSHKSVSAISSGDGAWIMQKCAKTMGGSCSISFDVDVTIFSFEAPVQPLLVPSEVMDPKEFEVPKNTIGIAVDDSKIQRKLMGRILTYTGVKSENSHILGESPSEVLGLKALVLGLLQDNPDSKMLILIDENLDYYNSGSVDDSVALSGSIIMQDILRALCPEQERRILALVRSANDSTSDVQMYIERTHGFFPKAPMQKDRVREIICPLWAGKFCSSSCFGGN</sequence>
<keyword evidence="1" id="KW-1133">Transmembrane helix</keyword>
<accession>A0A9K3LX95</accession>
<keyword evidence="1" id="KW-0472">Membrane</keyword>
<feature type="transmembrane region" description="Helical" evidence="1">
    <location>
        <begin position="216"/>
        <end position="232"/>
    </location>
</feature>
<dbReference type="Proteomes" id="UP000693970">
    <property type="component" value="Unassembled WGS sequence"/>
</dbReference>
<proteinExistence type="predicted"/>
<organism evidence="2 3">
    <name type="scientific">Nitzschia inconspicua</name>
    <dbReference type="NCBI Taxonomy" id="303405"/>
    <lineage>
        <taxon>Eukaryota</taxon>
        <taxon>Sar</taxon>
        <taxon>Stramenopiles</taxon>
        <taxon>Ochrophyta</taxon>
        <taxon>Bacillariophyta</taxon>
        <taxon>Bacillariophyceae</taxon>
        <taxon>Bacillariophycidae</taxon>
        <taxon>Bacillariales</taxon>
        <taxon>Bacillariaceae</taxon>
        <taxon>Nitzschia</taxon>
    </lineage>
</organism>
<feature type="transmembrane region" description="Helical" evidence="1">
    <location>
        <begin position="147"/>
        <end position="169"/>
    </location>
</feature>
<protein>
    <submittedName>
        <fullName evidence="2">Uncharacterized protein</fullName>
    </submittedName>
</protein>
<evidence type="ECO:0000256" key="1">
    <source>
        <dbReference type="SAM" id="Phobius"/>
    </source>
</evidence>
<feature type="transmembrane region" description="Helical" evidence="1">
    <location>
        <begin position="266"/>
        <end position="292"/>
    </location>
</feature>
<dbReference type="OrthoDB" id="45772at2759"/>
<gene>
    <name evidence="2" type="ORF">IV203_028014</name>
</gene>
<feature type="transmembrane region" description="Helical" evidence="1">
    <location>
        <begin position="81"/>
        <end position="102"/>
    </location>
</feature>
<keyword evidence="3" id="KW-1185">Reference proteome</keyword>
<keyword evidence="1" id="KW-0812">Transmembrane</keyword>
<name>A0A9K3LX95_9STRA</name>